<feature type="transmembrane region" description="Helical" evidence="1">
    <location>
        <begin position="68"/>
        <end position="90"/>
    </location>
</feature>
<gene>
    <name evidence="2" type="ORF">M5K25_013264</name>
</gene>
<organism evidence="2 3">
    <name type="scientific">Dendrobium thyrsiflorum</name>
    <name type="common">Pinecone-like raceme dendrobium</name>
    <name type="synonym">Orchid</name>
    <dbReference type="NCBI Taxonomy" id="117978"/>
    <lineage>
        <taxon>Eukaryota</taxon>
        <taxon>Viridiplantae</taxon>
        <taxon>Streptophyta</taxon>
        <taxon>Embryophyta</taxon>
        <taxon>Tracheophyta</taxon>
        <taxon>Spermatophyta</taxon>
        <taxon>Magnoliopsida</taxon>
        <taxon>Liliopsida</taxon>
        <taxon>Asparagales</taxon>
        <taxon>Orchidaceae</taxon>
        <taxon>Epidendroideae</taxon>
        <taxon>Malaxideae</taxon>
        <taxon>Dendrobiinae</taxon>
        <taxon>Dendrobium</taxon>
    </lineage>
</organism>
<comment type="caution">
    <text evidence="2">The sequence shown here is derived from an EMBL/GenBank/DDBJ whole genome shotgun (WGS) entry which is preliminary data.</text>
</comment>
<keyword evidence="1" id="KW-1133">Transmembrane helix</keyword>
<evidence type="ECO:0000313" key="2">
    <source>
        <dbReference type="EMBL" id="KAL0915806.1"/>
    </source>
</evidence>
<keyword evidence="3" id="KW-1185">Reference proteome</keyword>
<dbReference type="EMBL" id="JANQDX010000011">
    <property type="protein sequence ID" value="KAL0915806.1"/>
    <property type="molecule type" value="Genomic_DNA"/>
</dbReference>
<sequence length="199" mass="22111">MSTSNSLSSNLLTSFINPVRRFRASEYSLLSIKREASLASTRCRRNVRFSARVHSTISLQREICKSQVPGILATASMIPLTIFAVFALGIKEKKGLSCVRRLLSSSAFFSSVSRSESFEIACSLMRKASEEDEGSSRMWYRREMDSVGFTASKACANESVLAGRNDDCIGDAISPFNDNNCNNKKKVTKSNSFQYKILK</sequence>
<keyword evidence="1" id="KW-0472">Membrane</keyword>
<dbReference type="Proteomes" id="UP001552299">
    <property type="component" value="Unassembled WGS sequence"/>
</dbReference>
<keyword evidence="1" id="KW-0812">Transmembrane</keyword>
<dbReference type="AlphaFoldDB" id="A0ABD0UZX7"/>
<protein>
    <submittedName>
        <fullName evidence="2">Uncharacterized protein</fullName>
    </submittedName>
</protein>
<proteinExistence type="predicted"/>
<accession>A0ABD0UZX7</accession>
<name>A0ABD0UZX7_DENTH</name>
<evidence type="ECO:0000256" key="1">
    <source>
        <dbReference type="SAM" id="Phobius"/>
    </source>
</evidence>
<evidence type="ECO:0000313" key="3">
    <source>
        <dbReference type="Proteomes" id="UP001552299"/>
    </source>
</evidence>
<reference evidence="2 3" key="1">
    <citation type="journal article" date="2024" name="Plant Biotechnol. J.">
        <title>Dendrobium thyrsiflorum genome and its molecular insights into genes involved in important horticultural traits.</title>
        <authorList>
            <person name="Chen B."/>
            <person name="Wang J.Y."/>
            <person name="Zheng P.J."/>
            <person name="Li K.L."/>
            <person name="Liang Y.M."/>
            <person name="Chen X.F."/>
            <person name="Zhang C."/>
            <person name="Zhao X."/>
            <person name="He X."/>
            <person name="Zhang G.Q."/>
            <person name="Liu Z.J."/>
            <person name="Xu Q."/>
        </authorList>
    </citation>
    <scope>NUCLEOTIDE SEQUENCE [LARGE SCALE GENOMIC DNA]</scope>
    <source>
        <strain evidence="2">GZMU011</strain>
    </source>
</reference>